<keyword evidence="9" id="KW-0521">NADP</keyword>
<dbReference type="CTD" id="79912"/>
<dbReference type="FunFam" id="3.50.50.60:FF:000181">
    <property type="entry name" value="Pyridine nucleotide-disulfide oxidoreductase domain-containing protein 1"/>
    <property type="match status" value="1"/>
</dbReference>
<evidence type="ECO:0000256" key="3">
    <source>
        <dbReference type="ARBA" id="ARBA00004204"/>
    </source>
</evidence>
<protein>
    <recommendedName>
        <fullName evidence="5">Pyridine nucleotide-disulfide oxidoreductase domain-containing protein 1</fullName>
    </recommendedName>
</protein>
<evidence type="ECO:0000256" key="13">
    <source>
        <dbReference type="ARBA" id="ARBA00045921"/>
    </source>
</evidence>
<evidence type="ECO:0000313" key="17">
    <source>
        <dbReference type="Proteomes" id="UP000886700"/>
    </source>
</evidence>
<reference evidence="18" key="1">
    <citation type="submission" date="2025-08" db="UniProtKB">
        <authorList>
            <consortium name="RefSeq"/>
        </authorList>
    </citation>
    <scope>IDENTIFICATION</scope>
    <source>
        <tissue evidence="18">Liver</tissue>
    </source>
</reference>
<keyword evidence="14" id="KW-0175">Coiled coil</keyword>
<evidence type="ECO:0000313" key="18">
    <source>
        <dbReference type="RefSeq" id="XP_012970966.1"/>
    </source>
</evidence>
<feature type="domain" description="FAD/NAD(P)-binding" evidence="15">
    <location>
        <begin position="247"/>
        <end position="338"/>
    </location>
</feature>
<comment type="function">
    <text evidence="13">Probable FAD-dependent oxidoreductase; involved in the cellular oxidative stress response. Required for normal sarcomere structure and muscle fiber integrity.</text>
</comment>
<organism evidence="17 18">
    <name type="scientific">Mesocricetus auratus</name>
    <name type="common">Golden hamster</name>
    <dbReference type="NCBI Taxonomy" id="10036"/>
    <lineage>
        <taxon>Eukaryota</taxon>
        <taxon>Metazoa</taxon>
        <taxon>Chordata</taxon>
        <taxon>Craniata</taxon>
        <taxon>Vertebrata</taxon>
        <taxon>Euteleostomi</taxon>
        <taxon>Mammalia</taxon>
        <taxon>Eutheria</taxon>
        <taxon>Euarchontoglires</taxon>
        <taxon>Glires</taxon>
        <taxon>Rodentia</taxon>
        <taxon>Myomorpha</taxon>
        <taxon>Muroidea</taxon>
        <taxon>Cricetidae</taxon>
        <taxon>Cricetinae</taxon>
        <taxon>Mesocricetus</taxon>
    </lineage>
</organism>
<dbReference type="Pfam" id="PF18267">
    <property type="entry name" value="Rubredoxin_C"/>
    <property type="match status" value="1"/>
</dbReference>
<keyword evidence="12" id="KW-0539">Nucleus</keyword>
<dbReference type="PANTHER" id="PTHR43429:SF2">
    <property type="entry name" value="PYRIDINE NUCLEOTIDE-DISULFIDE OXIDOREDUCTASE DOMAIN-CONTAINING PROTEIN 1"/>
    <property type="match status" value="1"/>
</dbReference>
<dbReference type="PANTHER" id="PTHR43429">
    <property type="entry name" value="PYRIDINE NUCLEOTIDE-DISULFIDE OXIDOREDUCTASE DOMAIN-CONTAINING"/>
    <property type="match status" value="1"/>
</dbReference>
<dbReference type="RefSeq" id="XP_012970966.1">
    <property type="nucleotide sequence ID" value="XM_013115512.3"/>
</dbReference>
<evidence type="ECO:0000256" key="9">
    <source>
        <dbReference type="ARBA" id="ARBA00022857"/>
    </source>
</evidence>
<dbReference type="GO" id="GO:0030017">
    <property type="term" value="C:sarcomere"/>
    <property type="evidence" value="ECO:0007669"/>
    <property type="project" value="UniProtKB-SubCell"/>
</dbReference>
<evidence type="ECO:0000256" key="10">
    <source>
        <dbReference type="ARBA" id="ARBA00022990"/>
    </source>
</evidence>
<sequence>MEAARSVGPFVVVGGGIAGVTCAEQLAVNFPAEDILLITASPVIKAVTNFKQVSKVLEEFDVEEQPSTVLENRFPNIKVIESAVKQLKSEEHEFQKQLKKAKRIMIVGNGGIALELVYEIQGCEVIWAIKDKAIGNTFFDAGAAEFLTSKLMSEKSEAKIAHRRTIYTIEGARKESGSKARADNVGSALGPDWHGGLDLKGPEEFSHSIHIETRCEVKKIYLQEEFKITKKKPLAFPKHQDKSVTVDKEMWPVYVELTNGTIYGCDFLVSATGVTPNVHPFLHGNNFDLAEDGGLKVDDQMRTSLPDVYAAGDICTACWQPSPVWQQMRLWTQARQMGWYAAKCMAAASLGHSIDMDFSFELFAHVTKFFNYKVVLLGKYNAQGLGSDHELMLRCTRGQEYVKVVMQNGRMMGAVLIGETDLEETFENLILNQMDLSSYGEDLLDPNIDIEDYFD</sequence>
<keyword evidence="10" id="KW-0007">Acetylation</keyword>
<keyword evidence="11" id="KW-0560">Oxidoreductase</keyword>
<evidence type="ECO:0000256" key="7">
    <source>
        <dbReference type="ARBA" id="ARBA00022630"/>
    </source>
</evidence>
<evidence type="ECO:0000256" key="4">
    <source>
        <dbReference type="ARBA" id="ARBA00008147"/>
    </source>
</evidence>
<dbReference type="Pfam" id="PF07992">
    <property type="entry name" value="Pyr_redox_2"/>
    <property type="match status" value="1"/>
</dbReference>
<keyword evidence="17" id="KW-1185">Reference proteome</keyword>
<proteinExistence type="inferred from homology"/>
<keyword evidence="8" id="KW-0274">FAD</keyword>
<keyword evidence="6" id="KW-0963">Cytoplasm</keyword>
<evidence type="ECO:0000256" key="11">
    <source>
        <dbReference type="ARBA" id="ARBA00023002"/>
    </source>
</evidence>
<feature type="coiled-coil region" evidence="14">
    <location>
        <begin position="77"/>
        <end position="104"/>
    </location>
</feature>
<dbReference type="InterPro" id="IPR041575">
    <property type="entry name" value="Rubredoxin_C"/>
</dbReference>
<dbReference type="InterPro" id="IPR023753">
    <property type="entry name" value="FAD/NAD-binding_dom"/>
</dbReference>
<dbReference type="OrthoDB" id="202203at2759"/>
<dbReference type="InterPro" id="IPR036188">
    <property type="entry name" value="FAD/NAD-bd_sf"/>
</dbReference>
<comment type="cofactor">
    <cofactor evidence="1">
        <name>FAD</name>
        <dbReference type="ChEBI" id="CHEBI:57692"/>
    </cofactor>
</comment>
<evidence type="ECO:0000256" key="14">
    <source>
        <dbReference type="SAM" id="Coils"/>
    </source>
</evidence>
<evidence type="ECO:0000256" key="2">
    <source>
        <dbReference type="ARBA" id="ARBA00004123"/>
    </source>
</evidence>
<evidence type="ECO:0000256" key="12">
    <source>
        <dbReference type="ARBA" id="ARBA00023242"/>
    </source>
</evidence>
<dbReference type="GO" id="GO:0005634">
    <property type="term" value="C:nucleus"/>
    <property type="evidence" value="ECO:0007669"/>
    <property type="project" value="UniProtKB-SubCell"/>
</dbReference>
<dbReference type="Proteomes" id="UP000886700">
    <property type="component" value="Unplaced"/>
</dbReference>
<gene>
    <name evidence="18" type="primary">Pyroxd1</name>
</gene>
<keyword evidence="7" id="KW-0285">Flavoprotein</keyword>
<name>A0A1U8BUN2_MESAU</name>
<dbReference type="GO" id="GO:0016491">
    <property type="term" value="F:oxidoreductase activity"/>
    <property type="evidence" value="ECO:0007669"/>
    <property type="project" value="UniProtKB-KW"/>
</dbReference>
<evidence type="ECO:0000259" key="16">
    <source>
        <dbReference type="Pfam" id="PF18267"/>
    </source>
</evidence>
<dbReference type="PRINTS" id="PR00368">
    <property type="entry name" value="FADPNR"/>
</dbReference>
<dbReference type="SUPFAM" id="SSF51905">
    <property type="entry name" value="FAD/NAD(P)-binding domain"/>
    <property type="match status" value="1"/>
</dbReference>
<evidence type="ECO:0000256" key="8">
    <source>
        <dbReference type="ARBA" id="ARBA00022827"/>
    </source>
</evidence>
<evidence type="ECO:0000256" key="5">
    <source>
        <dbReference type="ARBA" id="ARBA00018240"/>
    </source>
</evidence>
<evidence type="ECO:0000259" key="15">
    <source>
        <dbReference type="Pfam" id="PF07992"/>
    </source>
</evidence>
<dbReference type="AlphaFoldDB" id="A0A1U8BUN2"/>
<dbReference type="Gene3D" id="3.30.390.30">
    <property type="match status" value="1"/>
</dbReference>
<evidence type="ECO:0000256" key="6">
    <source>
        <dbReference type="ARBA" id="ARBA00022490"/>
    </source>
</evidence>
<dbReference type="GeneID" id="101832278"/>
<evidence type="ECO:0000256" key="1">
    <source>
        <dbReference type="ARBA" id="ARBA00001974"/>
    </source>
</evidence>
<dbReference type="Gene3D" id="3.50.50.60">
    <property type="entry name" value="FAD/NAD(P)-binding domain"/>
    <property type="match status" value="2"/>
</dbReference>
<dbReference type="InterPro" id="IPR016156">
    <property type="entry name" value="FAD/NAD-linked_Rdtase_dimer_sf"/>
</dbReference>
<accession>A0A1U8BUN2</accession>
<comment type="similarity">
    <text evidence="4">Belongs to the class-I pyridine nucleotide-disulfide oxidoreductase family. PYROXD1 subfamily.</text>
</comment>
<dbReference type="InterPro" id="IPR050260">
    <property type="entry name" value="FAD-bd_OxRdtase"/>
</dbReference>
<feature type="domain" description="NADH-rubredoxin oxidoreductase C-terminal" evidence="16">
    <location>
        <begin position="368"/>
        <end position="433"/>
    </location>
</feature>
<comment type="subcellular location">
    <subcellularLocation>
        <location evidence="3">Cytoplasm</location>
        <location evidence="3">Myofibril</location>
        <location evidence="3">Sarcomere</location>
    </subcellularLocation>
    <subcellularLocation>
        <location evidence="2">Nucleus</location>
    </subcellularLocation>
</comment>
<dbReference type="FunFam" id="3.30.390.30:FF:000009">
    <property type="entry name" value="Pyridine nucleotide-disulfide oxidoreductase domain-containing protein 1"/>
    <property type="match status" value="1"/>
</dbReference>